<comment type="caution">
    <text evidence="1">The sequence shown here is derived from an EMBL/GenBank/DDBJ whole genome shotgun (WGS) entry which is preliminary data.</text>
</comment>
<name>A0A1X1HX83_STROR</name>
<organism evidence="1 2">
    <name type="scientific">Streptococcus oralis subsp. oralis</name>
    <dbReference type="NCBI Taxonomy" id="1891914"/>
    <lineage>
        <taxon>Bacteria</taxon>
        <taxon>Bacillati</taxon>
        <taxon>Bacillota</taxon>
        <taxon>Bacilli</taxon>
        <taxon>Lactobacillales</taxon>
        <taxon>Streptococcaceae</taxon>
        <taxon>Streptococcus</taxon>
    </lineage>
</organism>
<sequence length="185" mass="21182">MKKSVGVRGAYLLFSKEEEIELQERYSKEGIEILFFGEDSLQASFDSFIEIILNEEMLRAIIAGLTVEILKVLIFKAASSIKNKKIIKFESVDKISPATITIKASTKKGTIYQDLQDDISDKNFYESINKIKEAKILLDSNKKDGINDLFIVENSVGNLEIMTLKEYIEYRKKSEENDQQKHSKN</sequence>
<protein>
    <submittedName>
        <fullName evidence="1">Uncharacterized protein</fullName>
    </submittedName>
</protein>
<gene>
    <name evidence="1" type="ORF">B7715_03900</name>
</gene>
<dbReference type="EMBL" id="NCUQ01000010">
    <property type="protein sequence ID" value="ORO65535.1"/>
    <property type="molecule type" value="Genomic_DNA"/>
</dbReference>
<dbReference type="Proteomes" id="UP000193961">
    <property type="component" value="Unassembled WGS sequence"/>
</dbReference>
<accession>A0A1X1HX83</accession>
<dbReference type="AlphaFoldDB" id="A0A1X1HX83"/>
<evidence type="ECO:0000313" key="1">
    <source>
        <dbReference type="EMBL" id="ORO65535.1"/>
    </source>
</evidence>
<evidence type="ECO:0000313" key="2">
    <source>
        <dbReference type="Proteomes" id="UP000193961"/>
    </source>
</evidence>
<dbReference type="RefSeq" id="WP_065371617.1">
    <property type="nucleotide sequence ID" value="NZ_NCUQ01000010.1"/>
</dbReference>
<proteinExistence type="predicted"/>
<reference evidence="1 2" key="1">
    <citation type="journal article" date="2016" name="Eur. J. Clin. Microbiol. Infect. Dis.">
        <title>Whole genome sequencing as a tool for phylogenetic analysis of clinical strains of Mitis group streptococci.</title>
        <authorList>
            <person name="Rasmussen L.H."/>
            <person name="Dargis R."/>
            <person name="Hojholt K."/>
            <person name="Christensen J.J."/>
            <person name="Skovgaard O."/>
            <person name="Justesen U.S."/>
            <person name="Rosenvinge F.S."/>
            <person name="Moser C."/>
            <person name="Lukjancenko O."/>
            <person name="Rasmussen S."/>
            <person name="Nielsen X.C."/>
        </authorList>
    </citation>
    <scope>NUCLEOTIDE SEQUENCE [LARGE SCALE GENOMIC DNA]</scope>
    <source>
        <strain evidence="1 2">OD_321121_09</strain>
    </source>
</reference>